<dbReference type="AlphaFoldDB" id="A0A3M7QAM1"/>
<gene>
    <name evidence="1" type="ORF">BpHYR1_005319</name>
</gene>
<protein>
    <submittedName>
        <fullName evidence="1">Uncharacterized protein</fullName>
    </submittedName>
</protein>
<keyword evidence="2" id="KW-1185">Reference proteome</keyword>
<name>A0A3M7QAM1_BRAPC</name>
<evidence type="ECO:0000313" key="2">
    <source>
        <dbReference type="Proteomes" id="UP000276133"/>
    </source>
</evidence>
<evidence type="ECO:0000313" key="1">
    <source>
        <dbReference type="EMBL" id="RNA08363.1"/>
    </source>
</evidence>
<reference evidence="1 2" key="1">
    <citation type="journal article" date="2018" name="Sci. Rep.">
        <title>Genomic signatures of local adaptation to the degree of environmental predictability in rotifers.</title>
        <authorList>
            <person name="Franch-Gras L."/>
            <person name="Hahn C."/>
            <person name="Garcia-Roger E.M."/>
            <person name="Carmona M.J."/>
            <person name="Serra M."/>
            <person name="Gomez A."/>
        </authorList>
    </citation>
    <scope>NUCLEOTIDE SEQUENCE [LARGE SCALE GENOMIC DNA]</scope>
    <source>
        <strain evidence="1">HYR1</strain>
    </source>
</reference>
<comment type="caution">
    <text evidence="1">The sequence shown here is derived from an EMBL/GenBank/DDBJ whole genome shotgun (WGS) entry which is preliminary data.</text>
</comment>
<proteinExistence type="predicted"/>
<organism evidence="1 2">
    <name type="scientific">Brachionus plicatilis</name>
    <name type="common">Marine rotifer</name>
    <name type="synonym">Brachionus muelleri</name>
    <dbReference type="NCBI Taxonomy" id="10195"/>
    <lineage>
        <taxon>Eukaryota</taxon>
        <taxon>Metazoa</taxon>
        <taxon>Spiralia</taxon>
        <taxon>Gnathifera</taxon>
        <taxon>Rotifera</taxon>
        <taxon>Eurotatoria</taxon>
        <taxon>Monogononta</taxon>
        <taxon>Pseudotrocha</taxon>
        <taxon>Ploima</taxon>
        <taxon>Brachionidae</taxon>
        <taxon>Brachionus</taxon>
    </lineage>
</organism>
<sequence>MTIKLFYKNFKLKNISKHPKLVLFQDFFFTDPQLILFSSLYFGREFHELSKNASSCCPLSLIIFYYKEKYGNFQNLGPSHLKD</sequence>
<dbReference type="EMBL" id="REGN01006771">
    <property type="protein sequence ID" value="RNA08363.1"/>
    <property type="molecule type" value="Genomic_DNA"/>
</dbReference>
<accession>A0A3M7QAM1</accession>
<dbReference type="Proteomes" id="UP000276133">
    <property type="component" value="Unassembled WGS sequence"/>
</dbReference>